<evidence type="ECO:0000256" key="3">
    <source>
        <dbReference type="ARBA" id="ARBA00008397"/>
    </source>
</evidence>
<evidence type="ECO:0000256" key="2">
    <source>
        <dbReference type="ARBA" id="ARBA00004892"/>
    </source>
</evidence>
<reference evidence="9" key="2">
    <citation type="submission" date="2013-09" db="EMBL/GenBank/DDBJ databases">
        <authorList>
            <person name="Wang G."/>
            <person name="Yang Y."/>
            <person name="Su Y."/>
        </authorList>
    </citation>
    <scope>NUCLEOTIDE SEQUENCE</scope>
    <source>
        <strain evidence="9">ATCC 39006</strain>
    </source>
</reference>
<dbReference type="SUPFAM" id="SSF51556">
    <property type="entry name" value="Metallo-dependent hydrolases"/>
    <property type="match status" value="1"/>
</dbReference>
<dbReference type="EC" id="5.3.1.12" evidence="4 7"/>
<evidence type="ECO:0000313" key="9">
    <source>
        <dbReference type="EMBL" id="AUH06350.1"/>
    </source>
</evidence>
<organism evidence="9 10">
    <name type="scientific">Serratia sp. (strain ATCC 39006)</name>
    <name type="common">Prodigiosinella confusarubida</name>
    <dbReference type="NCBI Taxonomy" id="104623"/>
    <lineage>
        <taxon>Bacteria</taxon>
        <taxon>Pseudomonadati</taxon>
        <taxon>Pseudomonadota</taxon>
        <taxon>Gammaproteobacteria</taxon>
        <taxon>Enterobacterales</taxon>
        <taxon>Pectobacteriaceae</taxon>
        <taxon>Prodigiosinella</taxon>
    </lineage>
</organism>
<dbReference type="NCBIfam" id="NF002794">
    <property type="entry name" value="PRK02925.1"/>
    <property type="match status" value="1"/>
</dbReference>
<evidence type="ECO:0000256" key="1">
    <source>
        <dbReference type="ARBA" id="ARBA00001165"/>
    </source>
</evidence>
<evidence type="ECO:0000256" key="7">
    <source>
        <dbReference type="HAMAP-Rule" id="MF_00675"/>
    </source>
</evidence>
<dbReference type="STRING" id="104623.Ser39006_01334"/>
<dbReference type="OrthoDB" id="9766564at2"/>
<evidence type="ECO:0000256" key="6">
    <source>
        <dbReference type="ARBA" id="ARBA00023235"/>
    </source>
</evidence>
<dbReference type="GO" id="GO:0019698">
    <property type="term" value="P:D-galacturonate catabolic process"/>
    <property type="evidence" value="ECO:0007669"/>
    <property type="project" value="TreeGrafter"/>
</dbReference>
<proteinExistence type="inferred from homology"/>
<dbReference type="EMBL" id="CP025085">
    <property type="protein sequence ID" value="AUH02028.1"/>
    <property type="molecule type" value="Genomic_DNA"/>
</dbReference>
<name>A0A2I5TBS3_SERS3</name>
<dbReference type="Proteomes" id="UP000017700">
    <property type="component" value="Chromosome"/>
</dbReference>
<gene>
    <name evidence="7" type="primary">uxaC</name>
    <name evidence="8" type="ORF">CWC46_20875</name>
    <name evidence="9" type="ORF">Ser39006_020870</name>
</gene>
<evidence type="ECO:0000313" key="11">
    <source>
        <dbReference type="Proteomes" id="UP000233778"/>
    </source>
</evidence>
<dbReference type="UniPathway" id="UPA00246"/>
<dbReference type="KEGG" id="sera:Ser39006_020870"/>
<comment type="similarity">
    <text evidence="3 7">Belongs to the metallo-dependent hydrolases superfamily. Uronate isomerase family.</text>
</comment>
<dbReference type="InterPro" id="IPR032466">
    <property type="entry name" value="Metal_Hydrolase"/>
</dbReference>
<evidence type="ECO:0000313" key="10">
    <source>
        <dbReference type="Proteomes" id="UP000017700"/>
    </source>
</evidence>
<dbReference type="GO" id="GO:0042840">
    <property type="term" value="P:D-glucuronate catabolic process"/>
    <property type="evidence" value="ECO:0007669"/>
    <property type="project" value="TreeGrafter"/>
</dbReference>
<dbReference type="GO" id="GO:0008880">
    <property type="term" value="F:glucuronate isomerase activity"/>
    <property type="evidence" value="ECO:0007669"/>
    <property type="project" value="UniProtKB-UniRule"/>
</dbReference>
<keyword evidence="10" id="KW-1185">Reference proteome</keyword>
<dbReference type="RefSeq" id="WP_021014604.1">
    <property type="nucleotide sequence ID" value="NZ_CP025084.1"/>
</dbReference>
<protein>
    <recommendedName>
        <fullName evidence="5 7">Uronate isomerase</fullName>
        <ecNumber evidence="4 7">5.3.1.12</ecNumber>
    </recommendedName>
    <alternativeName>
        <fullName evidence="7">Glucuronate isomerase</fullName>
    </alternativeName>
    <alternativeName>
        <fullName evidence="7">Uronic isomerase</fullName>
    </alternativeName>
</protein>
<keyword evidence="6 7" id="KW-0413">Isomerase</keyword>
<dbReference type="KEGG" id="serq:CWC46_20875"/>
<evidence type="ECO:0000256" key="5">
    <source>
        <dbReference type="ARBA" id="ARBA00020555"/>
    </source>
</evidence>
<dbReference type="Gene3D" id="3.20.20.140">
    <property type="entry name" value="Metal-dependent hydrolases"/>
    <property type="match status" value="1"/>
</dbReference>
<evidence type="ECO:0000256" key="4">
    <source>
        <dbReference type="ARBA" id="ARBA00012546"/>
    </source>
</evidence>
<comment type="catalytic activity">
    <reaction evidence="1 7">
        <text>D-glucuronate = D-fructuronate</text>
        <dbReference type="Rhea" id="RHEA:13049"/>
        <dbReference type="ChEBI" id="CHEBI:58720"/>
        <dbReference type="ChEBI" id="CHEBI:59863"/>
        <dbReference type="EC" id="5.3.1.12"/>
    </reaction>
</comment>
<dbReference type="HAMAP" id="MF_00675">
    <property type="entry name" value="UxaC"/>
    <property type="match status" value="1"/>
</dbReference>
<comment type="catalytic activity">
    <reaction evidence="7">
        <text>aldehydo-D-galacturonate = keto-D-tagaturonate</text>
        <dbReference type="Rhea" id="RHEA:27702"/>
        <dbReference type="ChEBI" id="CHEBI:12952"/>
        <dbReference type="ChEBI" id="CHEBI:17886"/>
    </reaction>
</comment>
<reference evidence="9 10" key="1">
    <citation type="journal article" date="2013" name="Genome Announc.">
        <title>Draft genome sequence of Serratia sp. strain ATCC 39006, a model bacterium for analysis of the biosynthesis and regulation of prodigiosin, a carbapenem, and gas vesicles.</title>
        <authorList>
            <person name="Fineran P.C."/>
            <person name="Iglesias Cans M.C."/>
            <person name="Ramsay J.P."/>
            <person name="Wilf N.M."/>
            <person name="Cossyleon D."/>
            <person name="McNeil M.B."/>
            <person name="Williamson N.R."/>
            <person name="Monson R.E."/>
            <person name="Becher S.A."/>
            <person name="Stanton J.A."/>
            <person name="Brugger K."/>
            <person name="Brown S.D."/>
            <person name="Salmond G.P."/>
        </authorList>
    </citation>
    <scope>NUCLEOTIDE SEQUENCE [LARGE SCALE GENOMIC DNA]</scope>
    <source>
        <strain evidence="9">ATCC 39006</strain>
        <strain evidence="10">ATCC 39006 / SC 11482</strain>
    </source>
</reference>
<comment type="pathway">
    <text evidence="2 7">Carbohydrate metabolism; pentose and glucuronate interconversion.</text>
</comment>
<dbReference type="Pfam" id="PF02614">
    <property type="entry name" value="UxaC"/>
    <property type="match status" value="1"/>
</dbReference>
<sequence length="467" mass="53356">MAFIGKDFILNNETARKLYHDVAEHQPIIDYHCHLDPKVIAEDRPFADITALWLAGDHYKWRAMRANGIPEEKITGNATAIEKFQAWAETVESCIGNPLYHWTHLELKFYFGITETLNSHNWKSVWEKCNELLRSPAFSPRGLIKKSNVETICTTDAPTDSLEYHDILRADKTFTTQVLPTFRPDEALDGHGDTFIQFIGRLEQLNNKTITHFQDFLDALDQRVAYFHQKGGRLSDHGLTKLEFMLSDEKEQEALFAKKRQGLALSHDDDARYKSAVLLSLAASYAKRDWAMQIHFGASRNNNSRMFKQLGANVGYDSICDQTDVASNINGLLDAMSRNDALPKVIFYNLDPTYNDVVASSLANFQAAGAVKSRMQLGAGWWFNDTKRGMIRQLTALADHGLLVNFVGMLTDSRSFISYTRHEYFRRILCNLVGQWVTDGEIPDDNELLTRLIKNICYQNARDYFNF</sequence>
<dbReference type="EMBL" id="CP025084">
    <property type="protein sequence ID" value="AUH06350.1"/>
    <property type="molecule type" value="Genomic_DNA"/>
</dbReference>
<accession>A0A2I5TBS3</accession>
<evidence type="ECO:0000313" key="8">
    <source>
        <dbReference type="EMBL" id="AUH02028.1"/>
    </source>
</evidence>
<dbReference type="InterPro" id="IPR003766">
    <property type="entry name" value="Uronate_isomerase"/>
</dbReference>
<dbReference type="PANTHER" id="PTHR30068">
    <property type="entry name" value="URONATE ISOMERASE"/>
    <property type="match status" value="1"/>
</dbReference>
<dbReference type="Gene3D" id="1.10.2020.10">
    <property type="entry name" value="uronate isomerase, domain 2, chain A"/>
    <property type="match status" value="1"/>
</dbReference>
<dbReference type="PANTHER" id="PTHR30068:SF4">
    <property type="entry name" value="URONATE ISOMERASE"/>
    <property type="match status" value="1"/>
</dbReference>
<dbReference type="Proteomes" id="UP000233778">
    <property type="component" value="Chromosome"/>
</dbReference>
<reference evidence="8 11" key="3">
    <citation type="submission" date="2017-11" db="EMBL/GenBank/DDBJ databases">
        <title>Complete genome sequence of Serratia sp. ATCC 39006 LacA.</title>
        <authorList>
            <person name="Hampton H.G."/>
            <person name="Jackson S.A."/>
            <person name="Jauregui R."/>
            <person name="Poulter G.T.M."/>
            <person name="Salmond G.P.C."/>
            <person name="Fineran P.C."/>
        </authorList>
    </citation>
    <scope>NUCLEOTIDE SEQUENCE [LARGE SCALE GENOMIC DNA]</scope>
    <source>
        <strain evidence="8 11">ATCC 39006</strain>
    </source>
</reference>
<reference evidence="9" key="4">
    <citation type="submission" date="2017-11" db="EMBL/GenBank/DDBJ databases">
        <title>Complete genome sequence of Serratia sp. ATCC 39006.</title>
        <authorList>
            <person name="Hampton H.G."/>
            <person name="Jackson S.A."/>
            <person name="Jauregui R."/>
            <person name="Poulter G.T.M."/>
            <person name="Salmond G.P.C."/>
            <person name="Fineran P.C."/>
        </authorList>
    </citation>
    <scope>NUCLEOTIDE SEQUENCE</scope>
    <source>
        <strain evidence="9">ATCC 39006</strain>
    </source>
</reference>
<dbReference type="AlphaFoldDB" id="A0A2I5TBS3"/>